<feature type="region of interest" description="Disordered" evidence="2">
    <location>
        <begin position="60"/>
        <end position="79"/>
    </location>
</feature>
<name>A0A7J9CVR7_GOSGO</name>
<keyword evidence="1" id="KW-0103">Bromodomain</keyword>
<dbReference type="Proteomes" id="UP000593579">
    <property type="component" value="Unassembled WGS sequence"/>
</dbReference>
<dbReference type="InterPro" id="IPR036427">
    <property type="entry name" value="Bromodomain-like_sf"/>
</dbReference>
<feature type="non-terminal residue" evidence="3">
    <location>
        <position position="170"/>
    </location>
</feature>
<dbReference type="AlphaFoldDB" id="A0A7J9CVR7"/>
<keyword evidence="4" id="KW-1185">Reference proteome</keyword>
<dbReference type="PANTHER" id="PTHR45926">
    <property type="entry name" value="OSJNBA0053K19.4 PROTEIN"/>
    <property type="match status" value="1"/>
</dbReference>
<evidence type="ECO:0008006" key="5">
    <source>
        <dbReference type="Google" id="ProtNLM"/>
    </source>
</evidence>
<protein>
    <recommendedName>
        <fullName evidence="5">Bromo domain-containing protein</fullName>
    </recommendedName>
</protein>
<evidence type="ECO:0000256" key="2">
    <source>
        <dbReference type="SAM" id="MobiDB-lite"/>
    </source>
</evidence>
<dbReference type="EMBL" id="JABEZY010000013">
    <property type="protein sequence ID" value="MBA0752434.1"/>
    <property type="molecule type" value="Genomic_DNA"/>
</dbReference>
<dbReference type="SUPFAM" id="SSF47370">
    <property type="entry name" value="Bromodomain"/>
    <property type="match status" value="1"/>
</dbReference>
<evidence type="ECO:0000313" key="3">
    <source>
        <dbReference type="EMBL" id="MBA0752434.1"/>
    </source>
</evidence>
<dbReference type="OrthoDB" id="21449at2759"/>
<comment type="caution">
    <text evidence="3">The sequence shown here is derived from an EMBL/GenBank/DDBJ whole genome shotgun (WGS) entry which is preliminary data.</text>
</comment>
<feature type="compositionally biased region" description="Basic residues" evidence="2">
    <location>
        <begin position="68"/>
        <end position="79"/>
    </location>
</feature>
<dbReference type="Gene3D" id="1.20.920.10">
    <property type="entry name" value="Bromodomain-like"/>
    <property type="match status" value="1"/>
</dbReference>
<proteinExistence type="predicted"/>
<sequence>MSQSEKKNLELRLKIEVEQFLLLQKKVASLGSRLDFLSLSTDNRSCSDGKKIPLLNNFNRSRASNSQGKKRPLGGHNGVHLKKSTLGRFELKLAVAYVSPLDFAADVRLTLSNAMKYNLPENDVHIMAETLSKYFEARWKAIEKKFSITMNVVDAMPSIAAEHPIEVERN</sequence>
<organism evidence="3 4">
    <name type="scientific">Gossypium gossypioides</name>
    <name type="common">Mexican cotton</name>
    <name type="synonym">Selera gossypioides</name>
    <dbReference type="NCBI Taxonomy" id="34282"/>
    <lineage>
        <taxon>Eukaryota</taxon>
        <taxon>Viridiplantae</taxon>
        <taxon>Streptophyta</taxon>
        <taxon>Embryophyta</taxon>
        <taxon>Tracheophyta</taxon>
        <taxon>Spermatophyta</taxon>
        <taxon>Magnoliopsida</taxon>
        <taxon>eudicotyledons</taxon>
        <taxon>Gunneridae</taxon>
        <taxon>Pentapetalae</taxon>
        <taxon>rosids</taxon>
        <taxon>malvids</taxon>
        <taxon>Malvales</taxon>
        <taxon>Malvaceae</taxon>
        <taxon>Malvoideae</taxon>
        <taxon>Gossypium</taxon>
    </lineage>
</organism>
<evidence type="ECO:0000313" key="4">
    <source>
        <dbReference type="Proteomes" id="UP000593579"/>
    </source>
</evidence>
<accession>A0A7J9CVR7</accession>
<evidence type="ECO:0000256" key="1">
    <source>
        <dbReference type="ARBA" id="ARBA00023117"/>
    </source>
</evidence>
<gene>
    <name evidence="3" type="ORF">Gogos_001271</name>
</gene>
<reference evidence="3 4" key="1">
    <citation type="journal article" date="2019" name="Genome Biol. Evol.">
        <title>Insights into the evolution of the New World diploid cottons (Gossypium, subgenus Houzingenia) based on genome sequencing.</title>
        <authorList>
            <person name="Grover C.E."/>
            <person name="Arick M.A. 2nd"/>
            <person name="Thrash A."/>
            <person name="Conover J.L."/>
            <person name="Sanders W.S."/>
            <person name="Peterson D.G."/>
            <person name="Frelichowski J.E."/>
            <person name="Scheffler J.A."/>
            <person name="Scheffler B.E."/>
            <person name="Wendel J.F."/>
        </authorList>
    </citation>
    <scope>NUCLEOTIDE SEQUENCE [LARGE SCALE GENOMIC DNA]</scope>
    <source>
        <strain evidence="3">5</strain>
        <tissue evidence="3">Leaf</tissue>
    </source>
</reference>